<sequence length="284" mass="29802">MASNSSDRAAPREMPKPRRVARESDANVVVDATASATARDDATTPPTPTLTHLGFVNDATTSGVKYVSEHALTSKVMGAYAGARDATALKGSLTKIEALIARFGAPVAQKVADSYPSALATADAKVDAAVKTLSGMYTAHVAESMPVKTARGAYEYAMRAKASYPENVETLKAARAEYLAKIERTVVELRTRAVDLPSSVTTTLMTAIAQARAALDSHALFNRVKTLYEQLLANPRVAAVANAVAPVATRVMKQPIVAKAIDVATPYANAIATRVMPTAVTAAS</sequence>
<evidence type="ECO:0000313" key="2">
    <source>
        <dbReference type="EMBL" id="CAD8812240.1"/>
    </source>
</evidence>
<name>A0A7S0WHC1_9CHLO</name>
<accession>A0A7S0WHC1</accession>
<protein>
    <submittedName>
        <fullName evidence="2">Uncharacterized protein</fullName>
    </submittedName>
</protein>
<dbReference type="AlphaFoldDB" id="A0A7S0WHC1"/>
<organism evidence="2">
    <name type="scientific">Ostreococcus mediterraneus</name>
    <dbReference type="NCBI Taxonomy" id="1486918"/>
    <lineage>
        <taxon>Eukaryota</taxon>
        <taxon>Viridiplantae</taxon>
        <taxon>Chlorophyta</taxon>
        <taxon>Mamiellophyceae</taxon>
        <taxon>Mamiellales</taxon>
        <taxon>Bathycoccaceae</taxon>
        <taxon>Ostreococcus</taxon>
    </lineage>
</organism>
<feature type="region of interest" description="Disordered" evidence="1">
    <location>
        <begin position="1"/>
        <end position="29"/>
    </location>
</feature>
<gene>
    <name evidence="2" type="ORF">OMED0930_LOCUS3334</name>
</gene>
<feature type="compositionally biased region" description="Basic and acidic residues" evidence="1">
    <location>
        <begin position="9"/>
        <end position="25"/>
    </location>
</feature>
<reference evidence="2" key="1">
    <citation type="submission" date="2021-01" db="EMBL/GenBank/DDBJ databases">
        <authorList>
            <person name="Corre E."/>
            <person name="Pelletier E."/>
            <person name="Niang G."/>
            <person name="Scheremetjew M."/>
            <person name="Finn R."/>
            <person name="Kale V."/>
            <person name="Holt S."/>
            <person name="Cochrane G."/>
            <person name="Meng A."/>
            <person name="Brown T."/>
            <person name="Cohen L."/>
        </authorList>
    </citation>
    <scope>NUCLEOTIDE SEQUENCE</scope>
    <source>
        <strain evidence="2">Clade-D-RCC1621</strain>
    </source>
</reference>
<evidence type="ECO:0000256" key="1">
    <source>
        <dbReference type="SAM" id="MobiDB-lite"/>
    </source>
</evidence>
<dbReference type="EMBL" id="HBFO01004830">
    <property type="protein sequence ID" value="CAD8812240.1"/>
    <property type="molecule type" value="Transcribed_RNA"/>
</dbReference>
<proteinExistence type="predicted"/>